<feature type="compositionally biased region" description="Low complexity" evidence="1">
    <location>
        <begin position="606"/>
        <end position="632"/>
    </location>
</feature>
<evidence type="ECO:0000256" key="1">
    <source>
        <dbReference type="SAM" id="MobiDB-lite"/>
    </source>
</evidence>
<proteinExistence type="predicted"/>
<feature type="region of interest" description="Disordered" evidence="1">
    <location>
        <begin position="680"/>
        <end position="718"/>
    </location>
</feature>
<feature type="compositionally biased region" description="Polar residues" evidence="1">
    <location>
        <begin position="379"/>
        <end position="392"/>
    </location>
</feature>
<keyword evidence="2" id="KW-0472">Membrane</keyword>
<feature type="transmembrane region" description="Helical" evidence="2">
    <location>
        <begin position="37"/>
        <end position="57"/>
    </location>
</feature>
<keyword evidence="2" id="KW-0812">Transmembrane</keyword>
<evidence type="ECO:0000313" key="4">
    <source>
        <dbReference type="Proteomes" id="UP000749646"/>
    </source>
</evidence>
<keyword evidence="4" id="KW-1185">Reference proteome</keyword>
<accession>A0A9P6LT11</accession>
<feature type="region of interest" description="Disordered" evidence="1">
    <location>
        <begin position="553"/>
        <end position="661"/>
    </location>
</feature>
<feature type="compositionally biased region" description="Basic and acidic residues" evidence="1">
    <location>
        <begin position="574"/>
        <end position="602"/>
    </location>
</feature>
<reference evidence="3" key="1">
    <citation type="journal article" date="2020" name="Fungal Divers.">
        <title>Resolving the Mortierellaceae phylogeny through synthesis of multi-gene phylogenetics and phylogenomics.</title>
        <authorList>
            <person name="Vandepol N."/>
            <person name="Liber J."/>
            <person name="Desiro A."/>
            <person name="Na H."/>
            <person name="Kennedy M."/>
            <person name="Barry K."/>
            <person name="Grigoriev I.V."/>
            <person name="Miller A.N."/>
            <person name="O'Donnell K."/>
            <person name="Stajich J.E."/>
            <person name="Bonito G."/>
        </authorList>
    </citation>
    <scope>NUCLEOTIDE SEQUENCE</scope>
    <source>
        <strain evidence="3">MES-2147</strain>
    </source>
</reference>
<feature type="transmembrane region" description="Helical" evidence="2">
    <location>
        <begin position="147"/>
        <end position="165"/>
    </location>
</feature>
<name>A0A9P6LT11_9FUNG</name>
<feature type="transmembrane region" description="Helical" evidence="2">
    <location>
        <begin position="237"/>
        <end position="262"/>
    </location>
</feature>
<feature type="transmembrane region" description="Helical" evidence="2">
    <location>
        <begin position="172"/>
        <end position="195"/>
    </location>
</feature>
<sequence>MAMAQGNDDPLREYFSRIASGLEKFCSSFQLFWDEQYTIFALAIRCLFLQTVVNLFMAQLPQNTCTTFNHLPHSAVFLLRCIYPEPWDELFMSTVRSLGCDTRSDLVNRCRKPPQSMAQLMQYLRRVTPAFFAIGAVHWCMDQQGLLAWPCTGLALLAAYQYLLYRNVRIAGWTFLVAAIVIGPQWIVWCVQIFAQQQLFLYELLQPYLVRVQFKKWEERAWLQQYDMELQGFALGAWFLCTIPFIGVAAIPLMVPAVVFLLSKSCGVLENSGNDISGGIIEKRTPGIKTLAMGQIKVVTAATWDSVCVDTHIKSPNPQDLDPSSSEYHDKIINSFHKVDNGTGETPSVRQIQKDREFARQKKQELRQSLQQQQQQQQPAPSIHSTSPSESIETYRPKNMPQYGYRDRKPSEIAPSAPPAPSFIPSLRPGRPEHLKDSNSNTSIAHHPTSTPVAATTTTAAAPTTIEALKKSSIQAQDYWRLADEAIQWPGEFGRRMTEKGRHIAVESRRFIEESQRIAEQANAGRKYVVDGFQALNAFAPDLVKKGLQSITADGDEDSDLDRNEEHNEDDDDRADRTDVEDEKGKHSPHLVREPKFAERVFMRPRGTSGHGSTRSSSISSSSSSGGSNRDSFGGGFRKRQYSSAAPASDFERITSPGSDFGRIVSDTILSSISPLIPSIYQSPGMPPPFRRATSSPSSTTAPAPGASRPRRKAPWQRGGLSEIIAENMQEIGRAISEECERENSSIWRRTPHIADH</sequence>
<dbReference type="OrthoDB" id="10041630at2759"/>
<dbReference type="AlphaFoldDB" id="A0A9P6LT11"/>
<gene>
    <name evidence="3" type="ORF">BGZ65_008064</name>
</gene>
<dbReference type="Proteomes" id="UP000749646">
    <property type="component" value="Unassembled WGS sequence"/>
</dbReference>
<organism evidence="3 4">
    <name type="scientific">Modicella reniformis</name>
    <dbReference type="NCBI Taxonomy" id="1440133"/>
    <lineage>
        <taxon>Eukaryota</taxon>
        <taxon>Fungi</taxon>
        <taxon>Fungi incertae sedis</taxon>
        <taxon>Mucoromycota</taxon>
        <taxon>Mortierellomycotina</taxon>
        <taxon>Mortierellomycetes</taxon>
        <taxon>Mortierellales</taxon>
        <taxon>Mortierellaceae</taxon>
        <taxon>Modicella</taxon>
    </lineage>
</organism>
<protein>
    <submittedName>
        <fullName evidence="3">Uncharacterized protein</fullName>
    </submittedName>
</protein>
<comment type="caution">
    <text evidence="3">The sequence shown here is derived from an EMBL/GenBank/DDBJ whole genome shotgun (WGS) entry which is preliminary data.</text>
</comment>
<feature type="region of interest" description="Disordered" evidence="1">
    <location>
        <begin position="358"/>
        <end position="455"/>
    </location>
</feature>
<evidence type="ECO:0000256" key="2">
    <source>
        <dbReference type="SAM" id="Phobius"/>
    </source>
</evidence>
<evidence type="ECO:0000313" key="3">
    <source>
        <dbReference type="EMBL" id="KAF9940139.1"/>
    </source>
</evidence>
<dbReference type="EMBL" id="JAAAHW010009477">
    <property type="protein sequence ID" value="KAF9940139.1"/>
    <property type="molecule type" value="Genomic_DNA"/>
</dbReference>
<keyword evidence="2" id="KW-1133">Transmembrane helix</keyword>
<feature type="compositionally biased region" description="Low complexity" evidence="1">
    <location>
        <begin position="691"/>
        <end position="708"/>
    </location>
</feature>
<feature type="compositionally biased region" description="Low complexity" evidence="1">
    <location>
        <begin position="367"/>
        <end position="378"/>
    </location>
</feature>